<dbReference type="RefSeq" id="WP_208555392.1">
    <property type="nucleotide sequence ID" value="NZ_CP072011.1"/>
</dbReference>
<evidence type="ECO:0000313" key="1">
    <source>
        <dbReference type="EMBL" id="QTH15626.1"/>
    </source>
</evidence>
<protein>
    <submittedName>
        <fullName evidence="1">Regulatory protein GemA</fullName>
    </submittedName>
</protein>
<dbReference type="Proteomes" id="UP000663914">
    <property type="component" value="Chromosome"/>
</dbReference>
<gene>
    <name evidence="1" type="ORF">C4C32_06930</name>
</gene>
<name>A0A8B6UUP9_9PSED</name>
<reference evidence="1" key="2">
    <citation type="submission" date="2021-03" db="EMBL/GenBank/DDBJ databases">
        <authorList>
            <person name="Valentovich L.N."/>
            <person name="Akhremchuk A.E."/>
            <person name="Miamin V.E."/>
        </authorList>
    </citation>
    <scope>NUCLEOTIDE SEQUENCE</scope>
    <source>
        <strain evidence="1">3prime</strain>
    </source>
</reference>
<reference evidence="1" key="1">
    <citation type="book" date="2019" name="MICROBIAL BIOTECHNOLOGY" publisher="Unknown Publisher">
        <title>Optimization of recombineering for directed mutagenesis of bacteria Pseudomonas corrugata 3'.</title>
        <authorList>
            <person name="Buinitskaja S.V."/>
            <person name="Pilipenok N."/>
            <person name="Valentovich L.N."/>
        </authorList>
    </citation>
    <scope>NUCLEOTIDE SEQUENCE</scope>
    <source>
        <strain evidence="1">3prime</strain>
    </source>
</reference>
<proteinExistence type="predicted"/>
<dbReference type="EMBL" id="CP072011">
    <property type="protein sequence ID" value="QTH15626.1"/>
    <property type="molecule type" value="Genomic_DNA"/>
</dbReference>
<dbReference type="AlphaFoldDB" id="A0A8B6UUP9"/>
<evidence type="ECO:0000313" key="2">
    <source>
        <dbReference type="Proteomes" id="UP000663914"/>
    </source>
</evidence>
<sequence length="136" mass="15256">MNMRHTQLSKIHIAKKDLGIDDDTYRALLMRVTGAQSSKGLKPTQMAAVLNEFERLGWKPKKNTGRAAPKASPEREKLVGKIGALLTNTGRTWAYADGMAKRMYKVERTEWLNPKQLQGVVAALEYDAKRRGVQTS</sequence>
<organism evidence="1 2">
    <name type="scientific">Pseudomonas corrugata</name>
    <dbReference type="NCBI Taxonomy" id="47879"/>
    <lineage>
        <taxon>Bacteria</taxon>
        <taxon>Pseudomonadati</taxon>
        <taxon>Pseudomonadota</taxon>
        <taxon>Gammaproteobacteria</taxon>
        <taxon>Pseudomonadales</taxon>
        <taxon>Pseudomonadaceae</taxon>
        <taxon>Pseudomonas</taxon>
    </lineage>
</organism>
<dbReference type="InterPro" id="IPR009363">
    <property type="entry name" value="Phage_Mu_Gp16"/>
</dbReference>
<dbReference type="Pfam" id="PF06252">
    <property type="entry name" value="GemA"/>
    <property type="match status" value="1"/>
</dbReference>
<accession>A0A8B6UUP9</accession>